<evidence type="ECO:0000256" key="1">
    <source>
        <dbReference type="SAM" id="MobiDB-lite"/>
    </source>
</evidence>
<feature type="compositionally biased region" description="Low complexity" evidence="1">
    <location>
        <begin position="106"/>
        <end position="150"/>
    </location>
</feature>
<name>A0A7S4T2T8_9STRA</name>
<dbReference type="AlphaFoldDB" id="A0A7S4T2T8"/>
<feature type="compositionally biased region" description="Basic residues" evidence="1">
    <location>
        <begin position="76"/>
        <end position="85"/>
    </location>
</feature>
<reference evidence="2" key="1">
    <citation type="submission" date="2021-01" db="EMBL/GenBank/DDBJ databases">
        <authorList>
            <person name="Corre E."/>
            <person name="Pelletier E."/>
            <person name="Niang G."/>
            <person name="Scheremetjew M."/>
            <person name="Finn R."/>
            <person name="Kale V."/>
            <person name="Holt S."/>
            <person name="Cochrane G."/>
            <person name="Meng A."/>
            <person name="Brown T."/>
            <person name="Cohen L."/>
        </authorList>
    </citation>
    <scope>NUCLEOTIDE SEQUENCE</scope>
    <source>
        <strain evidence="2">GSO104</strain>
    </source>
</reference>
<feature type="region of interest" description="Disordered" evidence="1">
    <location>
        <begin position="76"/>
        <end position="152"/>
    </location>
</feature>
<sequence length="360" mass="40527">MTSAANIVRRENDGDTWVEAKAILDEETGETRSYFWSVKSKRRTWDRPPRNAGKVIYWTQIAKHNTENEKVPQKIAVHKGSKKAQQKTVQGRRRSDPLPVPAPIMSTTPITTRSTTPNSTRSARSSPTKSITSTPISSTTPSPTRCITPPDHVLSTSIPIRRRTCPPTKSAGSGSHNRRECVASLFVLAPQGSLNMDQVVGAISQEDIQNVDVTESMPPPDGDEYDYEIDEEEANDKFNAKPSKLVQNGGIQLKQRIKGDGDLWVEAKVLLDEKTGEMRSYFYSKNTQKRVWDEPPSGAGKVIYLRDVKRVYMRNKSHKWRKDRSDYQNKKKNGRPMVYQTAGKRQSLVQPNPLTAAITY</sequence>
<proteinExistence type="predicted"/>
<evidence type="ECO:0000313" key="2">
    <source>
        <dbReference type="EMBL" id="CAE4663642.1"/>
    </source>
</evidence>
<dbReference type="EMBL" id="HBNS01058455">
    <property type="protein sequence ID" value="CAE4663642.1"/>
    <property type="molecule type" value="Transcribed_RNA"/>
</dbReference>
<gene>
    <name evidence="2" type="ORF">DBRI00130_LOCUS42039</name>
</gene>
<protein>
    <recommendedName>
        <fullName evidence="3">WW domain-containing protein</fullName>
    </recommendedName>
</protein>
<organism evidence="2">
    <name type="scientific">Ditylum brightwellii</name>
    <dbReference type="NCBI Taxonomy" id="49249"/>
    <lineage>
        <taxon>Eukaryota</taxon>
        <taxon>Sar</taxon>
        <taxon>Stramenopiles</taxon>
        <taxon>Ochrophyta</taxon>
        <taxon>Bacillariophyta</taxon>
        <taxon>Mediophyceae</taxon>
        <taxon>Lithodesmiophycidae</taxon>
        <taxon>Lithodesmiales</taxon>
        <taxon>Lithodesmiaceae</taxon>
        <taxon>Ditylum</taxon>
    </lineage>
</organism>
<accession>A0A7S4T2T8</accession>
<evidence type="ECO:0008006" key="3">
    <source>
        <dbReference type="Google" id="ProtNLM"/>
    </source>
</evidence>